<dbReference type="EMBL" id="LAQI01000081">
    <property type="protein sequence ID" value="KKY21755.1"/>
    <property type="molecule type" value="Genomic_DNA"/>
</dbReference>
<feature type="region of interest" description="Disordered" evidence="1">
    <location>
        <begin position="232"/>
        <end position="308"/>
    </location>
</feature>
<protein>
    <submittedName>
        <fullName evidence="2">Uncharacterized protein</fullName>
    </submittedName>
</protein>
<organism evidence="2 3">
    <name type="scientific">Diplodia seriata</name>
    <dbReference type="NCBI Taxonomy" id="420778"/>
    <lineage>
        <taxon>Eukaryota</taxon>
        <taxon>Fungi</taxon>
        <taxon>Dikarya</taxon>
        <taxon>Ascomycota</taxon>
        <taxon>Pezizomycotina</taxon>
        <taxon>Dothideomycetes</taxon>
        <taxon>Dothideomycetes incertae sedis</taxon>
        <taxon>Botryosphaeriales</taxon>
        <taxon>Botryosphaeriaceae</taxon>
        <taxon>Diplodia</taxon>
    </lineage>
</organism>
<accession>A0A0G2GYP7</accession>
<proteinExistence type="predicted"/>
<name>A0A0G2GYP7_9PEZI</name>
<evidence type="ECO:0000313" key="2">
    <source>
        <dbReference type="EMBL" id="KKY21755.1"/>
    </source>
</evidence>
<feature type="compositionally biased region" description="Basic and acidic residues" evidence="1">
    <location>
        <begin position="277"/>
        <end position="288"/>
    </location>
</feature>
<reference evidence="2 3" key="1">
    <citation type="submission" date="2015-03" db="EMBL/GenBank/DDBJ databases">
        <authorList>
            <person name="Morales-Cruz A."/>
            <person name="Amrine K.C."/>
            <person name="Cantu D."/>
        </authorList>
    </citation>
    <scope>NUCLEOTIDE SEQUENCE [LARGE SCALE GENOMIC DNA]</scope>
    <source>
        <strain evidence="2">DS831</strain>
    </source>
</reference>
<comment type="caution">
    <text evidence="2">The sequence shown here is derived from an EMBL/GenBank/DDBJ whole genome shotgun (WGS) entry which is preliminary data.</text>
</comment>
<gene>
    <name evidence="2" type="ORF">UCDDS831_g04010</name>
</gene>
<evidence type="ECO:0000256" key="1">
    <source>
        <dbReference type="SAM" id="MobiDB-lite"/>
    </source>
</evidence>
<reference evidence="2 3" key="2">
    <citation type="submission" date="2015-05" db="EMBL/GenBank/DDBJ databases">
        <title>Distinctive expansion of gene families associated with plant cell wall degradation and secondary metabolism in the genomes of grapevine trunk pathogens.</title>
        <authorList>
            <person name="Lawrence D.P."/>
            <person name="Travadon R."/>
            <person name="Rolshausen P.E."/>
            <person name="Baumgartner K."/>
        </authorList>
    </citation>
    <scope>NUCLEOTIDE SEQUENCE [LARGE SCALE GENOMIC DNA]</scope>
    <source>
        <strain evidence="2">DS831</strain>
    </source>
</reference>
<dbReference type="AlphaFoldDB" id="A0A0G2GYP7"/>
<evidence type="ECO:0000313" key="3">
    <source>
        <dbReference type="Proteomes" id="UP000034182"/>
    </source>
</evidence>
<feature type="compositionally biased region" description="Basic and acidic residues" evidence="1">
    <location>
        <begin position="232"/>
        <end position="261"/>
    </location>
</feature>
<sequence>MSSTPNTAGGHNNTASPLADVSLLERKALTQTNRKMTITWVDDKTSNVHQITDIPLALFLAYCPAAARSLARGRGNDSPGAQSRYDLGRVSHLLPGAGRYVIGALVKSCDTPDAMPPAYHEPANLLRHIQCLAALKKMGIAHCVQYAWRGATMDAVRAAGRVTAEQLIFFYNAFNCGRGGEPMLLKHLIYSVVYAELTDEVESPDTLAINRFAYGSQPALAVMKKSAERTVEKKLMDRQAMEEQRAERERKRREYRERQQAREAAQQKKRAQLEQARNGERALTEGDVRSMGTRDACPRFAKVSNKLR</sequence>
<dbReference type="Proteomes" id="UP000034182">
    <property type="component" value="Unassembled WGS sequence"/>
</dbReference>